<proteinExistence type="predicted"/>
<gene>
    <name evidence="2" type="ORF">IW245_006437</name>
</gene>
<dbReference type="Pfam" id="PF13362">
    <property type="entry name" value="Toprim_3"/>
    <property type="match status" value="1"/>
</dbReference>
<keyword evidence="3" id="KW-1185">Reference proteome</keyword>
<dbReference type="RefSeq" id="WP_231399001.1">
    <property type="nucleotide sequence ID" value="NZ_BONS01000006.1"/>
</dbReference>
<sequence>MEERTAAYAASLQGSDAERYLIEDRGLNPRALEYFRLGFVANPFPGDSGYAGRICIPYLTESGVTSLRFRAVGDGQGPKYLSLPGEVPRIYGPEALSYDYPYIAVCEGEIDTITARMAGVSAVGLPGANTWQPFMARAFKGYATVYVLADDDKAGWDLGERLARQVANVSIIAMDGGDVNSFVREHGAEALRQKIGLET</sequence>
<name>A0A8J7GNI2_9ACTN</name>
<reference evidence="2" key="1">
    <citation type="submission" date="2020-11" db="EMBL/GenBank/DDBJ databases">
        <title>Sequencing the genomes of 1000 actinobacteria strains.</title>
        <authorList>
            <person name="Klenk H.-P."/>
        </authorList>
    </citation>
    <scope>NUCLEOTIDE SEQUENCE</scope>
    <source>
        <strain evidence="2">DSM 45356</strain>
    </source>
</reference>
<comment type="caution">
    <text evidence="2">The sequence shown here is derived from an EMBL/GenBank/DDBJ whole genome shotgun (WGS) entry which is preliminary data.</text>
</comment>
<dbReference type="Gene3D" id="3.40.1360.10">
    <property type="match status" value="1"/>
</dbReference>
<dbReference type="Proteomes" id="UP000622552">
    <property type="component" value="Unassembled WGS sequence"/>
</dbReference>
<evidence type="ECO:0000313" key="2">
    <source>
        <dbReference type="EMBL" id="MBG6140243.1"/>
    </source>
</evidence>
<accession>A0A8J7GNI2</accession>
<dbReference type="EMBL" id="JADOUF010000001">
    <property type="protein sequence ID" value="MBG6140243.1"/>
    <property type="molecule type" value="Genomic_DNA"/>
</dbReference>
<dbReference type="InterPro" id="IPR006171">
    <property type="entry name" value="TOPRIM_dom"/>
</dbReference>
<evidence type="ECO:0000259" key="1">
    <source>
        <dbReference type="Pfam" id="PF13362"/>
    </source>
</evidence>
<feature type="domain" description="Toprim" evidence="1">
    <location>
        <begin position="103"/>
        <end position="189"/>
    </location>
</feature>
<dbReference type="SUPFAM" id="SSF56731">
    <property type="entry name" value="DNA primase core"/>
    <property type="match status" value="1"/>
</dbReference>
<organism evidence="2 3">
    <name type="scientific">Longispora fulva</name>
    <dbReference type="NCBI Taxonomy" id="619741"/>
    <lineage>
        <taxon>Bacteria</taxon>
        <taxon>Bacillati</taxon>
        <taxon>Actinomycetota</taxon>
        <taxon>Actinomycetes</taxon>
        <taxon>Micromonosporales</taxon>
        <taxon>Micromonosporaceae</taxon>
        <taxon>Longispora</taxon>
    </lineage>
</organism>
<dbReference type="AlphaFoldDB" id="A0A8J7GNI2"/>
<evidence type="ECO:0000313" key="3">
    <source>
        <dbReference type="Proteomes" id="UP000622552"/>
    </source>
</evidence>
<protein>
    <submittedName>
        <fullName evidence="2">DNA primase</fullName>
    </submittedName>
</protein>